<keyword evidence="2" id="KW-1185">Reference proteome</keyword>
<gene>
    <name evidence="1" type="ORF">RIF29_15404</name>
</gene>
<accession>A0AAN9FH59</accession>
<sequence length="74" mass="8398">MARRDVVVAIKRLRIHGVTFTTLIETSLFKSLLFSSGSLLSLPSSNRSQQTQKKKKKKISQKSIISMIQFLFLS</sequence>
<reference evidence="1 2" key="1">
    <citation type="submission" date="2024-01" db="EMBL/GenBank/DDBJ databases">
        <title>The genomes of 5 underutilized Papilionoideae crops provide insights into root nodulation and disease resistanc.</title>
        <authorList>
            <person name="Yuan L."/>
        </authorList>
    </citation>
    <scope>NUCLEOTIDE SEQUENCE [LARGE SCALE GENOMIC DNA]</scope>
    <source>
        <strain evidence="1">ZHUSHIDOU_FW_LH</strain>
        <tissue evidence="1">Leaf</tissue>
    </source>
</reference>
<comment type="caution">
    <text evidence="1">The sequence shown here is derived from an EMBL/GenBank/DDBJ whole genome shotgun (WGS) entry which is preliminary data.</text>
</comment>
<protein>
    <submittedName>
        <fullName evidence="1">Uncharacterized protein</fullName>
    </submittedName>
</protein>
<dbReference type="EMBL" id="JAYWIO010000003">
    <property type="protein sequence ID" value="KAK7274321.1"/>
    <property type="molecule type" value="Genomic_DNA"/>
</dbReference>
<dbReference type="AlphaFoldDB" id="A0AAN9FH59"/>
<dbReference type="Proteomes" id="UP001372338">
    <property type="component" value="Unassembled WGS sequence"/>
</dbReference>
<organism evidence="1 2">
    <name type="scientific">Crotalaria pallida</name>
    <name type="common">Smooth rattlebox</name>
    <name type="synonym">Crotalaria striata</name>
    <dbReference type="NCBI Taxonomy" id="3830"/>
    <lineage>
        <taxon>Eukaryota</taxon>
        <taxon>Viridiplantae</taxon>
        <taxon>Streptophyta</taxon>
        <taxon>Embryophyta</taxon>
        <taxon>Tracheophyta</taxon>
        <taxon>Spermatophyta</taxon>
        <taxon>Magnoliopsida</taxon>
        <taxon>eudicotyledons</taxon>
        <taxon>Gunneridae</taxon>
        <taxon>Pentapetalae</taxon>
        <taxon>rosids</taxon>
        <taxon>fabids</taxon>
        <taxon>Fabales</taxon>
        <taxon>Fabaceae</taxon>
        <taxon>Papilionoideae</taxon>
        <taxon>50 kb inversion clade</taxon>
        <taxon>genistoids sensu lato</taxon>
        <taxon>core genistoids</taxon>
        <taxon>Crotalarieae</taxon>
        <taxon>Crotalaria</taxon>
    </lineage>
</organism>
<name>A0AAN9FH59_CROPI</name>
<evidence type="ECO:0000313" key="2">
    <source>
        <dbReference type="Proteomes" id="UP001372338"/>
    </source>
</evidence>
<evidence type="ECO:0000313" key="1">
    <source>
        <dbReference type="EMBL" id="KAK7274321.1"/>
    </source>
</evidence>
<proteinExistence type="predicted"/>